<dbReference type="InParanoid" id="A0A1E7FAH5"/>
<dbReference type="SUPFAM" id="SSF103506">
    <property type="entry name" value="Mitochondrial carrier"/>
    <property type="match status" value="1"/>
</dbReference>
<evidence type="ECO:0000256" key="2">
    <source>
        <dbReference type="ARBA" id="ARBA00006375"/>
    </source>
</evidence>
<evidence type="ECO:0000256" key="9">
    <source>
        <dbReference type="PROSITE-ProRule" id="PRU00282"/>
    </source>
</evidence>
<reference evidence="11 12" key="1">
    <citation type="submission" date="2016-09" db="EMBL/GenBank/DDBJ databases">
        <title>Extensive genetic diversity and differential bi-allelic expression allows diatom success in the polar Southern Ocean.</title>
        <authorList>
            <consortium name="DOE Joint Genome Institute"/>
            <person name="Mock T."/>
            <person name="Otillar R.P."/>
            <person name="Strauss J."/>
            <person name="Dupont C."/>
            <person name="Frickenhaus S."/>
            <person name="Maumus F."/>
            <person name="Mcmullan M."/>
            <person name="Sanges R."/>
            <person name="Schmutz J."/>
            <person name="Toseland A."/>
            <person name="Valas R."/>
            <person name="Veluchamy A."/>
            <person name="Ward B.J."/>
            <person name="Allen A."/>
            <person name="Barry K."/>
            <person name="Falciatore A."/>
            <person name="Ferrante M."/>
            <person name="Fortunato A.E."/>
            <person name="Gloeckner G."/>
            <person name="Gruber A."/>
            <person name="Hipkin R."/>
            <person name="Janech M."/>
            <person name="Kroth P."/>
            <person name="Leese F."/>
            <person name="Lindquist E."/>
            <person name="Lyon B.R."/>
            <person name="Martin J."/>
            <person name="Mayer C."/>
            <person name="Parker M."/>
            <person name="Quesneville H."/>
            <person name="Raymond J."/>
            <person name="Uhlig C."/>
            <person name="Valentin K.U."/>
            <person name="Worden A.Z."/>
            <person name="Armbrust E.V."/>
            <person name="Bowler C."/>
            <person name="Green B."/>
            <person name="Moulton V."/>
            <person name="Van Oosterhout C."/>
            <person name="Grigoriev I."/>
        </authorList>
    </citation>
    <scope>NUCLEOTIDE SEQUENCE [LARGE SCALE GENOMIC DNA]</scope>
    <source>
        <strain evidence="11 12">CCMP1102</strain>
    </source>
</reference>
<name>A0A1E7FAH5_9STRA</name>
<evidence type="ECO:0000313" key="12">
    <source>
        <dbReference type="Proteomes" id="UP000095751"/>
    </source>
</evidence>
<comment type="subcellular location">
    <subcellularLocation>
        <location evidence="1">Mitochondrion membrane</location>
        <topology evidence="1">Multi-pass membrane protein</topology>
    </subcellularLocation>
</comment>
<keyword evidence="4 9" id="KW-0812">Transmembrane</keyword>
<keyword evidence="12" id="KW-1185">Reference proteome</keyword>
<dbReference type="Gene3D" id="1.50.40.10">
    <property type="entry name" value="Mitochondrial carrier domain"/>
    <property type="match status" value="1"/>
</dbReference>
<dbReference type="GO" id="GO:0022857">
    <property type="term" value="F:transmembrane transporter activity"/>
    <property type="evidence" value="ECO:0007669"/>
    <property type="project" value="TreeGrafter"/>
</dbReference>
<dbReference type="PRINTS" id="PR00926">
    <property type="entry name" value="MITOCARRIER"/>
</dbReference>
<feature type="non-terminal residue" evidence="11">
    <location>
        <position position="284"/>
    </location>
</feature>
<evidence type="ECO:0000256" key="3">
    <source>
        <dbReference type="ARBA" id="ARBA00022448"/>
    </source>
</evidence>
<feature type="repeat" description="Solcar" evidence="9">
    <location>
        <begin position="193"/>
        <end position="281"/>
    </location>
</feature>
<dbReference type="InterPro" id="IPR023395">
    <property type="entry name" value="MCP_dom_sf"/>
</dbReference>
<dbReference type="InterPro" id="IPR002067">
    <property type="entry name" value="MCP"/>
</dbReference>
<dbReference type="KEGG" id="fcy:FRACYDRAFT_151165"/>
<feature type="repeat" description="Solcar" evidence="9">
    <location>
        <begin position="1"/>
        <end position="76"/>
    </location>
</feature>
<evidence type="ECO:0000256" key="5">
    <source>
        <dbReference type="ARBA" id="ARBA00022737"/>
    </source>
</evidence>
<evidence type="ECO:0000256" key="10">
    <source>
        <dbReference type="RuleBase" id="RU000488"/>
    </source>
</evidence>
<evidence type="ECO:0000256" key="4">
    <source>
        <dbReference type="ARBA" id="ARBA00022692"/>
    </source>
</evidence>
<evidence type="ECO:0000256" key="1">
    <source>
        <dbReference type="ARBA" id="ARBA00004225"/>
    </source>
</evidence>
<proteinExistence type="inferred from homology"/>
<dbReference type="Pfam" id="PF00153">
    <property type="entry name" value="Mito_carr"/>
    <property type="match status" value="3"/>
</dbReference>
<gene>
    <name evidence="11" type="ORF">FRACYDRAFT_151165</name>
</gene>
<sequence>IAGGVAGSASVVIGHPMDTLKVRMQTAKGNPSILTLASGSTYGGPSSLFRGMAAPLSAACVVNAIIFSSYGWSTRQYEDKYNAQHTHAKAFACGSFAGLVQALVICPMEHVKCRLQIQDAVISTSKTNTATASHPLRTTLLSALYRGWWITCWREIPAFGAYFTLYDVFNKRIKDTLDQREVQSELSTTNASHAWIASAVAGGLTGALTWAIVYPFDVIKTQIQTAPIDTPRNERTISAVFSKIVKEHGWKHLFRGLSVTCLRAFPVNGIIFPVYEYTLLQVCD</sequence>
<dbReference type="GO" id="GO:0031966">
    <property type="term" value="C:mitochondrial membrane"/>
    <property type="evidence" value="ECO:0007669"/>
    <property type="project" value="UniProtKB-SubCell"/>
</dbReference>
<dbReference type="PANTHER" id="PTHR45624">
    <property type="entry name" value="MITOCHONDRIAL BASIC AMINO ACIDS TRANSPORTER-RELATED"/>
    <property type="match status" value="1"/>
</dbReference>
<dbReference type="AlphaFoldDB" id="A0A1E7FAH5"/>
<evidence type="ECO:0000313" key="11">
    <source>
        <dbReference type="EMBL" id="OEU15015.1"/>
    </source>
</evidence>
<feature type="repeat" description="Solcar" evidence="9">
    <location>
        <begin position="85"/>
        <end position="172"/>
    </location>
</feature>
<organism evidence="11 12">
    <name type="scientific">Fragilariopsis cylindrus CCMP1102</name>
    <dbReference type="NCBI Taxonomy" id="635003"/>
    <lineage>
        <taxon>Eukaryota</taxon>
        <taxon>Sar</taxon>
        <taxon>Stramenopiles</taxon>
        <taxon>Ochrophyta</taxon>
        <taxon>Bacillariophyta</taxon>
        <taxon>Bacillariophyceae</taxon>
        <taxon>Bacillariophycidae</taxon>
        <taxon>Bacillariales</taxon>
        <taxon>Bacillariaceae</taxon>
        <taxon>Fragilariopsis</taxon>
    </lineage>
</organism>
<evidence type="ECO:0000256" key="6">
    <source>
        <dbReference type="ARBA" id="ARBA00022989"/>
    </source>
</evidence>
<dbReference type="EMBL" id="KV784359">
    <property type="protein sequence ID" value="OEU15015.1"/>
    <property type="molecule type" value="Genomic_DNA"/>
</dbReference>
<feature type="non-terminal residue" evidence="11">
    <location>
        <position position="1"/>
    </location>
</feature>
<comment type="similarity">
    <text evidence="2 10">Belongs to the mitochondrial carrier (TC 2.A.29) family.</text>
</comment>
<dbReference type="InterPro" id="IPR018108">
    <property type="entry name" value="MCP_transmembrane"/>
</dbReference>
<keyword evidence="6" id="KW-1133">Transmembrane helix</keyword>
<dbReference type="PANTHER" id="PTHR45624:SF10">
    <property type="entry name" value="SLC (SOLUTE CARRIER) HOMOLOG"/>
    <property type="match status" value="1"/>
</dbReference>
<keyword evidence="8 9" id="KW-0472">Membrane</keyword>
<protein>
    <submittedName>
        <fullName evidence="11">Mitochondrial carrier</fullName>
    </submittedName>
</protein>
<dbReference type="OrthoDB" id="193856at2759"/>
<evidence type="ECO:0000256" key="7">
    <source>
        <dbReference type="ARBA" id="ARBA00023128"/>
    </source>
</evidence>
<dbReference type="Proteomes" id="UP000095751">
    <property type="component" value="Unassembled WGS sequence"/>
</dbReference>
<keyword evidence="7" id="KW-0496">Mitochondrion</keyword>
<evidence type="ECO:0000256" key="8">
    <source>
        <dbReference type="ARBA" id="ARBA00023136"/>
    </source>
</evidence>
<keyword evidence="3 10" id="KW-0813">Transport</keyword>
<keyword evidence="5" id="KW-0677">Repeat</keyword>
<dbReference type="PROSITE" id="PS50920">
    <property type="entry name" value="SOLCAR"/>
    <property type="match status" value="3"/>
</dbReference>
<dbReference type="InterPro" id="IPR050567">
    <property type="entry name" value="Mitochondrial_Carrier"/>
</dbReference>
<accession>A0A1E7FAH5</accession>